<dbReference type="EMBL" id="JBJHZY010000001">
    <property type="protein sequence ID" value="MFL0267848.1"/>
    <property type="molecule type" value="Genomic_DNA"/>
</dbReference>
<keyword evidence="11 12" id="KW-0804">Transcription</keyword>
<dbReference type="Pfam" id="PF10410">
    <property type="entry name" value="DnaB_bind"/>
    <property type="match status" value="1"/>
</dbReference>
<dbReference type="InterPro" id="IPR030846">
    <property type="entry name" value="DnaG_bac"/>
</dbReference>
<dbReference type="InterPro" id="IPR006171">
    <property type="entry name" value="TOPRIM_dom"/>
</dbReference>
<dbReference type="Gene3D" id="1.10.860.10">
    <property type="entry name" value="DNAb Helicase, Chain A"/>
    <property type="match status" value="1"/>
</dbReference>
<dbReference type="InterPro" id="IPR016136">
    <property type="entry name" value="DNA_helicase_N/primase_C"/>
</dbReference>
<evidence type="ECO:0000256" key="4">
    <source>
        <dbReference type="ARBA" id="ARBA00022695"/>
    </source>
</evidence>
<evidence type="ECO:0000256" key="6">
    <source>
        <dbReference type="ARBA" id="ARBA00022723"/>
    </source>
</evidence>
<dbReference type="SUPFAM" id="SSF56731">
    <property type="entry name" value="DNA primase core"/>
    <property type="match status" value="1"/>
</dbReference>
<keyword evidence="8 12" id="KW-0862">Zinc</keyword>
<dbReference type="PANTHER" id="PTHR30313">
    <property type="entry name" value="DNA PRIMASE"/>
    <property type="match status" value="1"/>
</dbReference>
<dbReference type="SUPFAM" id="SSF57783">
    <property type="entry name" value="Zinc beta-ribbon"/>
    <property type="match status" value="1"/>
</dbReference>
<evidence type="ECO:0000256" key="2">
    <source>
        <dbReference type="ARBA" id="ARBA00022515"/>
    </source>
</evidence>
<dbReference type="SMART" id="SM00493">
    <property type="entry name" value="TOPRIM"/>
    <property type="match status" value="1"/>
</dbReference>
<evidence type="ECO:0000256" key="10">
    <source>
        <dbReference type="ARBA" id="ARBA00023125"/>
    </source>
</evidence>
<evidence type="ECO:0000256" key="5">
    <source>
        <dbReference type="ARBA" id="ARBA00022705"/>
    </source>
</evidence>
<keyword evidence="4 12" id="KW-0548">Nucleotidyltransferase</keyword>
<keyword evidence="16" id="KW-1185">Reference proteome</keyword>
<dbReference type="Pfam" id="PF01807">
    <property type="entry name" value="Zn_ribbon_DnaG"/>
    <property type="match status" value="1"/>
</dbReference>
<comment type="catalytic activity">
    <reaction evidence="12">
        <text>ssDNA + n NTP = ssDNA/pppN(pN)n-1 hybrid + (n-1) diphosphate.</text>
        <dbReference type="EC" id="2.7.7.101"/>
    </reaction>
</comment>
<keyword evidence="2 12" id="KW-0639">Primosome</keyword>
<evidence type="ECO:0000313" key="16">
    <source>
        <dbReference type="Proteomes" id="UP001623661"/>
    </source>
</evidence>
<dbReference type="InterPro" id="IPR006295">
    <property type="entry name" value="DNA_primase_DnaG"/>
</dbReference>
<dbReference type="SMART" id="SM00400">
    <property type="entry name" value="ZnF_CHCC"/>
    <property type="match status" value="1"/>
</dbReference>
<dbReference type="InterPro" id="IPR019475">
    <property type="entry name" value="DNA_primase_DnaB-bd"/>
</dbReference>
<dbReference type="PANTHER" id="PTHR30313:SF2">
    <property type="entry name" value="DNA PRIMASE"/>
    <property type="match status" value="1"/>
</dbReference>
<dbReference type="Pfam" id="PF13155">
    <property type="entry name" value="Toprim_2"/>
    <property type="match status" value="1"/>
</dbReference>
<dbReference type="HAMAP" id="MF_00974">
    <property type="entry name" value="DNA_primase_DnaG"/>
    <property type="match status" value="1"/>
</dbReference>
<feature type="zinc finger region" description="CHC2-type" evidence="12">
    <location>
        <begin position="48"/>
        <end position="72"/>
    </location>
</feature>
<dbReference type="CDD" id="cd03364">
    <property type="entry name" value="TOPRIM_DnaG_primases"/>
    <property type="match status" value="1"/>
</dbReference>
<comment type="subunit">
    <text evidence="12">Monomer. Interacts with DnaB.</text>
</comment>
<name>A0ABW8TT49_9CLOT</name>
<comment type="cofactor">
    <cofactor evidence="12 13">
        <name>Zn(2+)</name>
        <dbReference type="ChEBI" id="CHEBI:29105"/>
    </cofactor>
    <text evidence="12 13">Binds 1 zinc ion per monomer.</text>
</comment>
<dbReference type="Gene3D" id="3.90.580.10">
    <property type="entry name" value="Zinc finger, CHC2-type domain"/>
    <property type="match status" value="1"/>
</dbReference>
<dbReference type="PIRSF" id="PIRSF002811">
    <property type="entry name" value="DnaG"/>
    <property type="match status" value="1"/>
</dbReference>
<keyword evidence="3 12" id="KW-0808">Transferase</keyword>
<keyword evidence="7 12" id="KW-0863">Zinc-finger</keyword>
<protein>
    <recommendedName>
        <fullName evidence="12 13">DNA primase</fullName>
        <ecNumber evidence="12">2.7.7.101</ecNumber>
    </recommendedName>
</protein>
<evidence type="ECO:0000256" key="8">
    <source>
        <dbReference type="ARBA" id="ARBA00022833"/>
    </source>
</evidence>
<dbReference type="InterPro" id="IPR036977">
    <property type="entry name" value="DNA_primase_Znf_CHC2"/>
</dbReference>
<evidence type="ECO:0000256" key="9">
    <source>
        <dbReference type="ARBA" id="ARBA00022842"/>
    </source>
</evidence>
<evidence type="ECO:0000256" key="1">
    <source>
        <dbReference type="ARBA" id="ARBA00022478"/>
    </source>
</evidence>
<evidence type="ECO:0000259" key="14">
    <source>
        <dbReference type="PROSITE" id="PS50880"/>
    </source>
</evidence>
<accession>A0ABW8TT49</accession>
<comment type="function">
    <text evidence="12 13">RNA polymerase that catalyzes the synthesis of short RNA molecules used as primers for DNA polymerase during DNA replication.</text>
</comment>
<dbReference type="InterPro" id="IPR037068">
    <property type="entry name" value="DNA_primase_core_N_sf"/>
</dbReference>
<dbReference type="Pfam" id="PF08275">
    <property type="entry name" value="DNAG_N"/>
    <property type="match status" value="1"/>
</dbReference>
<dbReference type="InterPro" id="IPR013264">
    <property type="entry name" value="DNAG_N"/>
</dbReference>
<dbReference type="SUPFAM" id="SSF48024">
    <property type="entry name" value="N-terminal domain of DnaB helicase"/>
    <property type="match status" value="1"/>
</dbReference>
<keyword evidence="9" id="KW-0460">Magnesium</keyword>
<reference evidence="15 16" key="1">
    <citation type="submission" date="2024-11" db="EMBL/GenBank/DDBJ databases">
        <authorList>
            <person name="Heng Y.C."/>
            <person name="Lim A.C.H."/>
            <person name="Lee J.K.Y."/>
            <person name="Kittelmann S."/>
        </authorList>
    </citation>
    <scope>NUCLEOTIDE SEQUENCE [LARGE SCALE GENOMIC DNA]</scope>
    <source>
        <strain evidence="15 16">WILCCON 0202</strain>
    </source>
</reference>
<dbReference type="Proteomes" id="UP001623661">
    <property type="component" value="Unassembled WGS sequence"/>
</dbReference>
<keyword evidence="5 12" id="KW-0235">DNA replication</keyword>
<gene>
    <name evidence="12 15" type="primary">dnaG</name>
    <name evidence="15" type="ORF">ACJDUH_07010</name>
</gene>
<dbReference type="EC" id="2.7.7.101" evidence="12"/>
<proteinExistence type="inferred from homology"/>
<dbReference type="InterPro" id="IPR036185">
    <property type="entry name" value="DNA_heli_DnaB-like_N_sf"/>
</dbReference>
<dbReference type="Gene3D" id="3.40.1360.10">
    <property type="match status" value="1"/>
</dbReference>
<dbReference type="InterPro" id="IPR050219">
    <property type="entry name" value="DnaG_primase"/>
</dbReference>
<organism evidence="15 16">
    <name type="scientific">Candidatus Clostridium radicumherbarum</name>
    <dbReference type="NCBI Taxonomy" id="3381662"/>
    <lineage>
        <taxon>Bacteria</taxon>
        <taxon>Bacillati</taxon>
        <taxon>Bacillota</taxon>
        <taxon>Clostridia</taxon>
        <taxon>Eubacteriales</taxon>
        <taxon>Clostridiaceae</taxon>
        <taxon>Clostridium</taxon>
    </lineage>
</organism>
<feature type="domain" description="Toprim" evidence="14">
    <location>
        <begin position="262"/>
        <end position="343"/>
    </location>
</feature>
<keyword evidence="10 12" id="KW-0238">DNA-binding</keyword>
<comment type="caution">
    <text evidence="15">The sequence shown here is derived from an EMBL/GenBank/DDBJ whole genome shotgun (WGS) entry which is preliminary data.</text>
</comment>
<sequence>MENILVRRVSLNITDEIIQKIKDSNDIVDIISETVRLKRAGRYYTGLCPFHHEKTPSFTVTPDKQIYKCFGCGEGGNVISFIMKTKNLDFHEAVKFLADKANIELEAETPKSIKRREVNAKLYKINVDAARYFYGWLRKNTKAHNYFTGRGILDKTLTRFGIGYATDSWNELLNYLKSKGYTELDMLNAGLIIKNDKNKLYDRFRNRVIFPVFDVKGKVIGFGGRVLDDSKPKYLNSPETELFKKGTNLYGLNFAIKDLKDRVIVIVEGYMDCISLHQYGITNVVASLGTALTVNQAKLLKRYADKIIISYDADLAGQTATLRGLEILRNEGFEIGVLTVPMGKDPDEFIRANGKEAFLKLIDNALPLVEYRIKRAGEGIDFNKPEMLTSFIKEVAIIINELNSLEKDIYIKKISEDTGVKEQAIIDLISEEIQKNTAKSDFMNIDNSFGQKLYLEPAYMKAERGILKLMNESEDAYNYITLNFTENDFIVESHKSLFKLIRENIHEDYKQRQKLIQLKLTDTEISKEYVNFEELQINLEDTNYINFIDDCFKEIKKFKLEAMKKDMLSKIKQFENSGEIKESLKLAQELVALKKELAKL</sequence>
<evidence type="ECO:0000256" key="11">
    <source>
        <dbReference type="ARBA" id="ARBA00023163"/>
    </source>
</evidence>
<dbReference type="InterPro" id="IPR002694">
    <property type="entry name" value="Znf_CHC2"/>
</dbReference>
<dbReference type="NCBIfam" id="TIGR01391">
    <property type="entry name" value="dnaG"/>
    <property type="match status" value="1"/>
</dbReference>
<keyword evidence="1 12" id="KW-0240">DNA-directed RNA polymerase</keyword>
<evidence type="ECO:0000256" key="13">
    <source>
        <dbReference type="PIRNR" id="PIRNR002811"/>
    </source>
</evidence>
<evidence type="ECO:0000256" key="7">
    <source>
        <dbReference type="ARBA" id="ARBA00022771"/>
    </source>
</evidence>
<dbReference type="RefSeq" id="WP_406764438.1">
    <property type="nucleotide sequence ID" value="NZ_JBJHZY010000001.1"/>
</dbReference>
<dbReference type="InterPro" id="IPR034151">
    <property type="entry name" value="TOPRIM_DnaG_bac"/>
</dbReference>
<dbReference type="Gene3D" id="3.90.980.10">
    <property type="entry name" value="DNA primase, catalytic core, N-terminal domain"/>
    <property type="match status" value="1"/>
</dbReference>
<comment type="domain">
    <text evidence="12">Contains an N-terminal zinc-binding domain, a central core domain that contains the primase activity, and a C-terminal DnaB-binding domain.</text>
</comment>
<evidence type="ECO:0000256" key="12">
    <source>
        <dbReference type="HAMAP-Rule" id="MF_00974"/>
    </source>
</evidence>
<comment type="similarity">
    <text evidence="12 13">Belongs to the DnaG primase family.</text>
</comment>
<evidence type="ECO:0000313" key="15">
    <source>
        <dbReference type="EMBL" id="MFL0267848.1"/>
    </source>
</evidence>
<evidence type="ECO:0000256" key="3">
    <source>
        <dbReference type="ARBA" id="ARBA00022679"/>
    </source>
</evidence>
<dbReference type="PROSITE" id="PS50880">
    <property type="entry name" value="TOPRIM"/>
    <property type="match status" value="1"/>
</dbReference>
<keyword evidence="6 12" id="KW-0479">Metal-binding</keyword>